<reference evidence="1" key="1">
    <citation type="submission" date="2019-04" db="EMBL/GenBank/DDBJ databases">
        <authorList>
            <consortium name="Science for Life Laboratories"/>
        </authorList>
    </citation>
    <scope>NUCLEOTIDE SEQUENCE</scope>
    <source>
        <strain evidence="1">MBLW1</strain>
    </source>
</reference>
<gene>
    <name evidence="1" type="ORF">GMBLW1_40550</name>
</gene>
<dbReference type="Proteomes" id="UP000464378">
    <property type="component" value="Chromosome"/>
</dbReference>
<dbReference type="InParanoid" id="A0A6C2YTS2"/>
<name>A0A6C2YTS2_9BACT</name>
<evidence type="ECO:0000313" key="1">
    <source>
        <dbReference type="EMBL" id="VIP05138.1"/>
    </source>
</evidence>
<evidence type="ECO:0000313" key="2">
    <source>
        <dbReference type="Proteomes" id="UP000464378"/>
    </source>
</evidence>
<proteinExistence type="predicted"/>
<dbReference type="EMBL" id="LR586016">
    <property type="protein sequence ID" value="VIP05138.1"/>
    <property type="molecule type" value="Genomic_DNA"/>
</dbReference>
<sequence>MALEWVLNLSCLPKESLGDGDSTTGTDVLLECLKAGNRATAIANMARQRGDSPEGKAIVLRLARANGEFEDRKVTYEELVTEAKKLNPYASECEGCPANVRGTPFGCTGVVNYPIPAAVEQWLAELLQPSSRVGGKLFLAAIRDFKYTGEPILGYRTGGLLELPQAIKKKLKAGLFSSESVTTDQLFQAIFCMRDPLDPGHCLGILLWLGSLRLDDVSIESPDQVKSLLQLKTPADRAQRTALVTHGDHTVAGVAAFDALLHGLYHAWVLDVTLWVSA</sequence>
<organism evidence="1">
    <name type="scientific">Tuwongella immobilis</name>
    <dbReference type="NCBI Taxonomy" id="692036"/>
    <lineage>
        <taxon>Bacteria</taxon>
        <taxon>Pseudomonadati</taxon>
        <taxon>Planctomycetota</taxon>
        <taxon>Planctomycetia</taxon>
        <taxon>Gemmatales</taxon>
        <taxon>Gemmataceae</taxon>
        <taxon>Tuwongella</taxon>
    </lineage>
</organism>
<protein>
    <submittedName>
        <fullName evidence="1">Uncharacterized protein</fullName>
    </submittedName>
</protein>
<dbReference type="EMBL" id="LR593887">
    <property type="protein sequence ID" value="VTS07632.1"/>
    <property type="molecule type" value="Genomic_DNA"/>
</dbReference>
<accession>A0A6C2YTS2</accession>
<dbReference type="KEGG" id="tim:GMBLW1_40550"/>
<dbReference type="AlphaFoldDB" id="A0A6C2YTS2"/>
<keyword evidence="2" id="KW-1185">Reference proteome</keyword>
<dbReference type="RefSeq" id="WP_162660158.1">
    <property type="nucleotide sequence ID" value="NZ_LR593887.1"/>
</dbReference>